<dbReference type="PROSITE" id="PS00455">
    <property type="entry name" value="AMP_BINDING"/>
    <property type="match status" value="1"/>
</dbReference>
<evidence type="ECO:0000256" key="2">
    <source>
        <dbReference type="ARBA" id="ARBA00022598"/>
    </source>
</evidence>
<organism evidence="5 6">
    <name type="scientific">Amycolatopsis eburnea</name>
    <dbReference type="NCBI Taxonomy" id="2267691"/>
    <lineage>
        <taxon>Bacteria</taxon>
        <taxon>Bacillati</taxon>
        <taxon>Actinomycetota</taxon>
        <taxon>Actinomycetes</taxon>
        <taxon>Pseudonocardiales</taxon>
        <taxon>Pseudonocardiaceae</taxon>
        <taxon>Amycolatopsis</taxon>
    </lineage>
</organism>
<comment type="similarity">
    <text evidence="1">Belongs to the ATP-dependent AMP-binding enzyme family.</text>
</comment>
<dbReference type="InterPro" id="IPR045851">
    <property type="entry name" value="AMP-bd_C_sf"/>
</dbReference>
<dbReference type="FunFam" id="3.30.300.30:FF:000008">
    <property type="entry name" value="2,3-dihydroxybenzoate-AMP ligase"/>
    <property type="match status" value="1"/>
</dbReference>
<dbReference type="OrthoDB" id="3172305at2"/>
<dbReference type="SUPFAM" id="SSF56801">
    <property type="entry name" value="Acetyl-CoA synthetase-like"/>
    <property type="match status" value="1"/>
</dbReference>
<dbReference type="CDD" id="cd17631">
    <property type="entry name" value="FACL_FadD13-like"/>
    <property type="match status" value="1"/>
</dbReference>
<dbReference type="PANTHER" id="PTHR43201:SF5">
    <property type="entry name" value="MEDIUM-CHAIN ACYL-COA LIGASE ACSF2, MITOCHONDRIAL"/>
    <property type="match status" value="1"/>
</dbReference>
<gene>
    <name evidence="5" type="ORF">EIY87_12320</name>
</gene>
<evidence type="ECO:0000259" key="3">
    <source>
        <dbReference type="Pfam" id="PF00501"/>
    </source>
</evidence>
<dbReference type="RefSeq" id="WP_125307838.1">
    <property type="nucleotide sequence ID" value="NZ_RSEC01000035.1"/>
</dbReference>
<evidence type="ECO:0000259" key="4">
    <source>
        <dbReference type="Pfam" id="PF13193"/>
    </source>
</evidence>
<reference evidence="5 6" key="1">
    <citation type="submission" date="2018-12" db="EMBL/GenBank/DDBJ databases">
        <title>Amycolatopsis eburnea sp. nov. actinomycete associate with arbuscular mycorrhiza fungal spore.</title>
        <authorList>
            <person name="Lumyong S."/>
            <person name="Chaiya L."/>
        </authorList>
    </citation>
    <scope>NUCLEOTIDE SEQUENCE [LARGE SCALE GENOMIC DNA]</scope>
    <source>
        <strain evidence="5 6">GLM-1</strain>
    </source>
</reference>
<dbReference type="Proteomes" id="UP000267081">
    <property type="component" value="Unassembled WGS sequence"/>
</dbReference>
<feature type="domain" description="AMP-dependent synthetase/ligase" evidence="3">
    <location>
        <begin position="18"/>
        <end position="378"/>
    </location>
</feature>
<dbReference type="InterPro" id="IPR042099">
    <property type="entry name" value="ANL_N_sf"/>
</dbReference>
<sequence length="523" mass="55178">MTRSPGPADFGLGSWPARRARISPDRTALVDEGGQDRTLTYAALAERVERLAGALTRLGVRPGDRVAYLGVNAVSVFEALFATARCGALFVPLNYRLAGAEIRYMLEDSGASILVHSPDTDALIAAAGPLPVRHVLATDPASCPAGGLDYETELAAGGPPPETGVRLEDPGLLLYTSGTTGRPKAAVLTHGNLTWNTVNQLAHLDVLGTDKALCIAPLFHCVGLGQVTLPTLFKGGSVEPVAKFDAGAILGRIGAAGITSFSAVPTMLDMLSRHENWDSTDLSSLTCVLYGGSPVAERVARAWLDRGVQLLQGYGMTEAAPGVSMATHEGTPAHPVAAGVPHFFTDVAALGADLVPAPLGATPAELLVRGPHVFAGYWNRPEESRASFVADDWFRTGDVVRVDDDGWAHVVDRVKDVIISGGENVYPAEVEAVATQLDDVDACAVVGVPDARWGEVGAAFVVPRPGSRLDEAGFRAHLEQHLARYKVPQHIQFTDALPRNATGKIRRVELRARAADAFPNGPA</sequence>
<evidence type="ECO:0000256" key="1">
    <source>
        <dbReference type="ARBA" id="ARBA00006432"/>
    </source>
</evidence>
<dbReference type="EMBL" id="RSEC01000035">
    <property type="protein sequence ID" value="RSD20886.1"/>
    <property type="molecule type" value="Genomic_DNA"/>
</dbReference>
<name>A0A427TDU5_9PSEU</name>
<evidence type="ECO:0000313" key="5">
    <source>
        <dbReference type="EMBL" id="RSD20886.1"/>
    </source>
</evidence>
<feature type="domain" description="AMP-binding enzyme C-terminal" evidence="4">
    <location>
        <begin position="429"/>
        <end position="504"/>
    </location>
</feature>
<evidence type="ECO:0000313" key="6">
    <source>
        <dbReference type="Proteomes" id="UP000267081"/>
    </source>
</evidence>
<dbReference type="GO" id="GO:0031956">
    <property type="term" value="F:medium-chain fatty acid-CoA ligase activity"/>
    <property type="evidence" value="ECO:0007669"/>
    <property type="project" value="TreeGrafter"/>
</dbReference>
<keyword evidence="2" id="KW-0436">Ligase</keyword>
<dbReference type="InterPro" id="IPR025110">
    <property type="entry name" value="AMP-bd_C"/>
</dbReference>
<protein>
    <submittedName>
        <fullName evidence="5">Fatty-acyl-CoA synthase</fullName>
    </submittedName>
</protein>
<dbReference type="Gene3D" id="3.30.300.30">
    <property type="match status" value="1"/>
</dbReference>
<dbReference type="Pfam" id="PF13193">
    <property type="entry name" value="AMP-binding_C"/>
    <property type="match status" value="1"/>
</dbReference>
<dbReference type="Gene3D" id="3.40.50.12780">
    <property type="entry name" value="N-terminal domain of ligase-like"/>
    <property type="match status" value="1"/>
</dbReference>
<comment type="caution">
    <text evidence="5">The sequence shown here is derived from an EMBL/GenBank/DDBJ whole genome shotgun (WGS) entry which is preliminary data.</text>
</comment>
<dbReference type="InterPro" id="IPR020845">
    <property type="entry name" value="AMP-binding_CS"/>
</dbReference>
<dbReference type="Pfam" id="PF00501">
    <property type="entry name" value="AMP-binding"/>
    <property type="match status" value="1"/>
</dbReference>
<dbReference type="PANTHER" id="PTHR43201">
    <property type="entry name" value="ACYL-COA SYNTHETASE"/>
    <property type="match status" value="1"/>
</dbReference>
<accession>A0A427TDU5</accession>
<dbReference type="InterPro" id="IPR000873">
    <property type="entry name" value="AMP-dep_synth/lig_dom"/>
</dbReference>
<dbReference type="GO" id="GO:0006631">
    <property type="term" value="P:fatty acid metabolic process"/>
    <property type="evidence" value="ECO:0007669"/>
    <property type="project" value="TreeGrafter"/>
</dbReference>
<keyword evidence="6" id="KW-1185">Reference proteome</keyword>
<proteinExistence type="inferred from homology"/>
<dbReference type="AlphaFoldDB" id="A0A427TDU5"/>